<dbReference type="HOGENOM" id="CLU_108835_2_0_6"/>
<comment type="caution">
    <text evidence="2">The sequence shown here is derived from an EMBL/GenBank/DDBJ whole genome shotgun (WGS) entry which is preliminary data.</text>
</comment>
<evidence type="ECO:0000313" key="2">
    <source>
        <dbReference type="EMBL" id="EAQ95822.2"/>
    </source>
</evidence>
<dbReference type="eggNOG" id="ENOG5032SM5">
    <property type="taxonomic scope" value="Bacteria"/>
</dbReference>
<dbReference type="STRING" id="314285.KT71_19627"/>
<reference evidence="2 3" key="1">
    <citation type="journal article" date="2007" name="Proc. Natl. Acad. Sci. U.S.A.">
        <title>Characterization of a marine gammaproteobacterium capable of aerobic anoxygenic photosynthesis.</title>
        <authorList>
            <person name="Fuchs B.M."/>
            <person name="Spring S."/>
            <person name="Teeling H."/>
            <person name="Quast C."/>
            <person name="Wulf J."/>
            <person name="Schattenhofer M."/>
            <person name="Yan S."/>
            <person name="Ferriera S."/>
            <person name="Johnson J."/>
            <person name="Glockner F.O."/>
            <person name="Amann R."/>
        </authorList>
    </citation>
    <scope>NUCLEOTIDE SEQUENCE [LARGE SCALE GENOMIC DNA]</scope>
    <source>
        <strain evidence="2">KT71</strain>
    </source>
</reference>
<keyword evidence="3" id="KW-1185">Reference proteome</keyword>
<dbReference type="Pfam" id="PF13511">
    <property type="entry name" value="DUF4124"/>
    <property type="match status" value="1"/>
</dbReference>
<dbReference type="Proteomes" id="UP000019205">
    <property type="component" value="Chromosome"/>
</dbReference>
<evidence type="ECO:0000259" key="1">
    <source>
        <dbReference type="Pfam" id="PF13511"/>
    </source>
</evidence>
<dbReference type="RefSeq" id="WP_023660402.1">
    <property type="nucleotide sequence ID" value="NZ_CM002299.1"/>
</dbReference>
<feature type="domain" description="DUF4124" evidence="1">
    <location>
        <begin position="37"/>
        <end position="68"/>
    </location>
</feature>
<gene>
    <name evidence="2" type="ORF">KT71_19627</name>
</gene>
<sequence>MEYAHRKPNFPALLARAARSLFCLSILVLIVTPNIHAADSYYRWKDARGNMVVSDRPPSEDIAYEVVSQGSSFTRQVRQGQGAVPAEVVPRPGNSFEQVDATKASEGIEKNPESCARARINLETLDSGARIRIRDENTGELRYLSEEEKLVQRQKAEDIARVHCE</sequence>
<dbReference type="EMBL" id="AAOA02000005">
    <property type="protein sequence ID" value="EAQ95822.2"/>
    <property type="molecule type" value="Genomic_DNA"/>
</dbReference>
<proteinExistence type="predicted"/>
<dbReference type="AlphaFoldDB" id="A4ADU0"/>
<name>A4ADU0_9GAMM</name>
<organism evidence="2 3">
    <name type="scientific">Congregibacter litoralis KT71</name>
    <dbReference type="NCBI Taxonomy" id="314285"/>
    <lineage>
        <taxon>Bacteria</taxon>
        <taxon>Pseudomonadati</taxon>
        <taxon>Pseudomonadota</taxon>
        <taxon>Gammaproteobacteria</taxon>
        <taxon>Cellvibrionales</taxon>
        <taxon>Halieaceae</taxon>
        <taxon>Congregibacter</taxon>
    </lineage>
</organism>
<evidence type="ECO:0000313" key="3">
    <source>
        <dbReference type="Proteomes" id="UP000019205"/>
    </source>
</evidence>
<dbReference type="InterPro" id="IPR025392">
    <property type="entry name" value="DUF4124"/>
</dbReference>
<accession>A4ADU0</accession>
<reference evidence="2 3" key="2">
    <citation type="journal article" date="2009" name="PLoS ONE">
        <title>The photosynthetic apparatus and its regulation in the aerobic gammaproteobacterium Congregibacter litoralis gen. nov., sp. nov.</title>
        <authorList>
            <person name="Spring S."/>
            <person name="Lunsdorf H."/>
            <person name="Fuchs B.M."/>
            <person name="Tindall B.J."/>
        </authorList>
    </citation>
    <scope>NUCLEOTIDE SEQUENCE [LARGE SCALE GENOMIC DNA]</scope>
    <source>
        <strain evidence="2">KT71</strain>
    </source>
</reference>
<protein>
    <recommendedName>
        <fullName evidence="1">DUF4124 domain-containing protein</fullName>
    </recommendedName>
</protein>